<protein>
    <submittedName>
        <fullName evidence="2">Uncharacterized protein</fullName>
    </submittedName>
</protein>
<proteinExistence type="predicted"/>
<gene>
    <name evidence="2" type="ORF">SAMD00023353_3200710</name>
</gene>
<feature type="compositionally biased region" description="Low complexity" evidence="1">
    <location>
        <begin position="1"/>
        <end position="23"/>
    </location>
</feature>
<dbReference type="EMBL" id="DF977477">
    <property type="protein sequence ID" value="GAP88027.2"/>
    <property type="molecule type" value="Genomic_DNA"/>
</dbReference>
<feature type="region of interest" description="Disordered" evidence="1">
    <location>
        <begin position="1"/>
        <end position="52"/>
    </location>
</feature>
<dbReference type="AlphaFoldDB" id="A0A1W2TIN1"/>
<evidence type="ECO:0000313" key="3">
    <source>
        <dbReference type="Proteomes" id="UP000054516"/>
    </source>
</evidence>
<reference evidence="2" key="1">
    <citation type="submission" date="2016-03" db="EMBL/GenBank/DDBJ databases">
        <title>Draft genome sequence of Rosellinia necatrix.</title>
        <authorList>
            <person name="Kanematsu S."/>
        </authorList>
    </citation>
    <scope>NUCLEOTIDE SEQUENCE [LARGE SCALE GENOMIC DNA]</scope>
    <source>
        <strain evidence="2">W97</strain>
    </source>
</reference>
<evidence type="ECO:0000313" key="2">
    <source>
        <dbReference type="EMBL" id="GAP88027.2"/>
    </source>
</evidence>
<dbReference type="Proteomes" id="UP000054516">
    <property type="component" value="Unassembled WGS sequence"/>
</dbReference>
<name>A0A1W2TIN1_ROSNE</name>
<sequence>MSSNSQSFSYSFYSSSSSTNGGQPQRTVYAERSYTDHTGTQTERMHQLPGQRPVYEFSEQPANRRMGGAGATAAVSSRNRITDVSDVDRKYEKRMGDGYVKREGGA</sequence>
<dbReference type="OrthoDB" id="4161095at2759"/>
<evidence type="ECO:0000256" key="1">
    <source>
        <dbReference type="SAM" id="MobiDB-lite"/>
    </source>
</evidence>
<organism evidence="2">
    <name type="scientific">Rosellinia necatrix</name>
    <name type="common">White root-rot fungus</name>
    <dbReference type="NCBI Taxonomy" id="77044"/>
    <lineage>
        <taxon>Eukaryota</taxon>
        <taxon>Fungi</taxon>
        <taxon>Dikarya</taxon>
        <taxon>Ascomycota</taxon>
        <taxon>Pezizomycotina</taxon>
        <taxon>Sordariomycetes</taxon>
        <taxon>Xylariomycetidae</taxon>
        <taxon>Xylariales</taxon>
        <taxon>Xylariaceae</taxon>
        <taxon>Rosellinia</taxon>
    </lineage>
</organism>
<accession>A0A1W2TIN1</accession>
<keyword evidence="3" id="KW-1185">Reference proteome</keyword>